<organism evidence="2 3">
    <name type="scientific">Gryllotalpicola koreensis</name>
    <dbReference type="NCBI Taxonomy" id="993086"/>
    <lineage>
        <taxon>Bacteria</taxon>
        <taxon>Bacillati</taxon>
        <taxon>Actinomycetota</taxon>
        <taxon>Actinomycetes</taxon>
        <taxon>Micrococcales</taxon>
        <taxon>Microbacteriaceae</taxon>
        <taxon>Gryllotalpicola</taxon>
    </lineage>
</organism>
<protein>
    <submittedName>
        <fullName evidence="2">Uncharacterized protein</fullName>
    </submittedName>
</protein>
<gene>
    <name evidence="2" type="ORF">GCM10022287_37880</name>
</gene>
<keyword evidence="3" id="KW-1185">Reference proteome</keyword>
<feature type="transmembrane region" description="Helical" evidence="1">
    <location>
        <begin position="6"/>
        <end position="24"/>
    </location>
</feature>
<accession>A0ABP8ACY3</accession>
<reference evidence="3" key="1">
    <citation type="journal article" date="2019" name="Int. J. Syst. Evol. Microbiol.">
        <title>The Global Catalogue of Microorganisms (GCM) 10K type strain sequencing project: providing services to taxonomists for standard genome sequencing and annotation.</title>
        <authorList>
            <consortium name="The Broad Institute Genomics Platform"/>
            <consortium name="The Broad Institute Genome Sequencing Center for Infectious Disease"/>
            <person name="Wu L."/>
            <person name="Ma J."/>
        </authorList>
    </citation>
    <scope>NUCLEOTIDE SEQUENCE [LARGE SCALE GENOMIC DNA]</scope>
    <source>
        <strain evidence="3">JCM 17591</strain>
    </source>
</reference>
<evidence type="ECO:0000313" key="3">
    <source>
        <dbReference type="Proteomes" id="UP001501079"/>
    </source>
</evidence>
<dbReference type="EMBL" id="BAABBW010000008">
    <property type="protein sequence ID" value="GAA4181913.1"/>
    <property type="molecule type" value="Genomic_DNA"/>
</dbReference>
<evidence type="ECO:0000313" key="2">
    <source>
        <dbReference type="EMBL" id="GAA4181913.1"/>
    </source>
</evidence>
<proteinExistence type="predicted"/>
<keyword evidence="1" id="KW-1133">Transmembrane helix</keyword>
<dbReference type="Proteomes" id="UP001501079">
    <property type="component" value="Unassembled WGS sequence"/>
</dbReference>
<name>A0ABP8ACY3_9MICO</name>
<dbReference type="RefSeq" id="WP_344757427.1">
    <property type="nucleotide sequence ID" value="NZ_BAABBW010000008.1"/>
</dbReference>
<evidence type="ECO:0000256" key="1">
    <source>
        <dbReference type="SAM" id="Phobius"/>
    </source>
</evidence>
<feature type="transmembrane region" description="Helical" evidence="1">
    <location>
        <begin position="31"/>
        <end position="50"/>
    </location>
</feature>
<comment type="caution">
    <text evidence="2">The sequence shown here is derived from an EMBL/GenBank/DDBJ whole genome shotgun (WGS) entry which is preliminary data.</text>
</comment>
<keyword evidence="1" id="KW-0472">Membrane</keyword>
<sequence>MDNDYITTGTVWFFLIFANAALAAALGRSRLLVGMCSVILGPLVTVYLAIAGRRLA</sequence>
<keyword evidence="1" id="KW-0812">Transmembrane</keyword>